<accession>M5S426</accession>
<organism evidence="1 2">
    <name type="scientific">Rhodopirellula maiorica SM1</name>
    <dbReference type="NCBI Taxonomy" id="1265738"/>
    <lineage>
        <taxon>Bacteria</taxon>
        <taxon>Pseudomonadati</taxon>
        <taxon>Planctomycetota</taxon>
        <taxon>Planctomycetia</taxon>
        <taxon>Pirellulales</taxon>
        <taxon>Pirellulaceae</taxon>
        <taxon>Novipirellula</taxon>
    </lineage>
</organism>
<keyword evidence="2" id="KW-1185">Reference proteome</keyword>
<dbReference type="EMBL" id="ANOG01000107">
    <property type="protein sequence ID" value="EMI22387.1"/>
    <property type="molecule type" value="Genomic_DNA"/>
</dbReference>
<dbReference type="RefSeq" id="WP_008691436.1">
    <property type="nucleotide sequence ID" value="NZ_ANOG01000107.1"/>
</dbReference>
<dbReference type="Proteomes" id="UP000011991">
    <property type="component" value="Unassembled WGS sequence"/>
</dbReference>
<sequence>MITNPSTNDEEFTPIVHLSPEVTQVTIDPAERMQAIAAAYWITASPHERVWTAHEQRLMAQYVLWANQKLSAIEQVV</sequence>
<gene>
    <name evidence="1" type="ORF">RMSM_00684</name>
</gene>
<comment type="caution">
    <text evidence="1">The sequence shown here is derived from an EMBL/GenBank/DDBJ whole genome shotgun (WGS) entry which is preliminary data.</text>
</comment>
<proteinExistence type="predicted"/>
<reference evidence="1 2" key="1">
    <citation type="journal article" date="2013" name="Mar. Genomics">
        <title>Expression of sulfatases in Rhodopirellula baltica and the diversity of sulfatases in the genus Rhodopirellula.</title>
        <authorList>
            <person name="Wegner C.E."/>
            <person name="Richter-Heitmann T."/>
            <person name="Klindworth A."/>
            <person name="Klockow C."/>
            <person name="Richter M."/>
            <person name="Achstetter T."/>
            <person name="Glockner F.O."/>
            <person name="Harder J."/>
        </authorList>
    </citation>
    <scope>NUCLEOTIDE SEQUENCE [LARGE SCALE GENOMIC DNA]</scope>
    <source>
        <strain evidence="1 2">SM1</strain>
    </source>
</reference>
<evidence type="ECO:0000313" key="2">
    <source>
        <dbReference type="Proteomes" id="UP000011991"/>
    </source>
</evidence>
<dbReference type="AlphaFoldDB" id="M5S426"/>
<protein>
    <submittedName>
        <fullName evidence="1">Uncharacterized protein</fullName>
    </submittedName>
</protein>
<feature type="non-terminal residue" evidence="1">
    <location>
        <position position="77"/>
    </location>
</feature>
<name>M5S426_9BACT</name>
<evidence type="ECO:0000313" key="1">
    <source>
        <dbReference type="EMBL" id="EMI22387.1"/>
    </source>
</evidence>